<proteinExistence type="predicted"/>
<reference evidence="1 2" key="1">
    <citation type="submission" date="2016-10" db="EMBL/GenBank/DDBJ databases">
        <authorList>
            <person name="de Groot N.N."/>
        </authorList>
    </citation>
    <scope>NUCLEOTIDE SEQUENCE [LARGE SCALE GENOMIC DNA]</scope>
    <source>
        <strain evidence="1 2">CGMCC 1.7059</strain>
    </source>
</reference>
<dbReference type="AlphaFoldDB" id="A0A1H2S8M5"/>
<sequence length="42" mass="4565">MTLCPIAAAVSCTKCPMFRICPATKILGDQKKEPKPAEKTDK</sequence>
<dbReference type="STRING" id="488533.SAMN04487960_10259"/>
<name>A0A1H2S8M5_9GAMM</name>
<accession>A0A1H2S8M5</accession>
<gene>
    <name evidence="1" type="ORF">SAMN04487960_10259</name>
</gene>
<dbReference type="EMBL" id="FNNE01000002">
    <property type="protein sequence ID" value="SDW28022.1"/>
    <property type="molecule type" value="Genomic_DNA"/>
</dbReference>
<evidence type="ECO:0000313" key="1">
    <source>
        <dbReference type="EMBL" id="SDW28022.1"/>
    </source>
</evidence>
<dbReference type="Proteomes" id="UP000199675">
    <property type="component" value="Unassembled WGS sequence"/>
</dbReference>
<evidence type="ECO:0000313" key="2">
    <source>
        <dbReference type="Proteomes" id="UP000199675"/>
    </source>
</evidence>
<protein>
    <submittedName>
        <fullName evidence="1">Uncharacterized protein</fullName>
    </submittedName>
</protein>
<dbReference type="RefSeq" id="WP_375177522.1">
    <property type="nucleotide sequence ID" value="NZ_JBHIWV010000017.1"/>
</dbReference>
<keyword evidence="2" id="KW-1185">Reference proteome</keyword>
<organism evidence="1 2">
    <name type="scientific">Marinobacter mobilis</name>
    <dbReference type="NCBI Taxonomy" id="488533"/>
    <lineage>
        <taxon>Bacteria</taxon>
        <taxon>Pseudomonadati</taxon>
        <taxon>Pseudomonadota</taxon>
        <taxon>Gammaproteobacteria</taxon>
        <taxon>Pseudomonadales</taxon>
        <taxon>Marinobacteraceae</taxon>
        <taxon>Marinobacter</taxon>
    </lineage>
</organism>